<gene>
    <name evidence="1" type="ORF">N7463_009879</name>
</gene>
<evidence type="ECO:0000313" key="1">
    <source>
        <dbReference type="EMBL" id="KAJ5493792.1"/>
    </source>
</evidence>
<reference evidence="1" key="2">
    <citation type="journal article" date="2023" name="IMA Fungus">
        <title>Comparative genomic study of the Penicillium genus elucidates a diverse pangenome and 15 lateral gene transfer events.</title>
        <authorList>
            <person name="Petersen C."/>
            <person name="Sorensen T."/>
            <person name="Nielsen M.R."/>
            <person name="Sondergaard T.E."/>
            <person name="Sorensen J.L."/>
            <person name="Fitzpatrick D.A."/>
            <person name="Frisvad J.C."/>
            <person name="Nielsen K.L."/>
        </authorList>
    </citation>
    <scope>NUCLEOTIDE SEQUENCE</scope>
    <source>
        <strain evidence="1">IBT 29495</strain>
    </source>
</reference>
<keyword evidence="1" id="KW-0547">Nucleotide-binding</keyword>
<organism evidence="1 2">
    <name type="scientific">Penicillium fimorum</name>
    <dbReference type="NCBI Taxonomy" id="1882269"/>
    <lineage>
        <taxon>Eukaryota</taxon>
        <taxon>Fungi</taxon>
        <taxon>Dikarya</taxon>
        <taxon>Ascomycota</taxon>
        <taxon>Pezizomycotina</taxon>
        <taxon>Eurotiomycetes</taxon>
        <taxon>Eurotiomycetidae</taxon>
        <taxon>Eurotiales</taxon>
        <taxon>Aspergillaceae</taxon>
        <taxon>Penicillium</taxon>
    </lineage>
</organism>
<reference evidence="1" key="1">
    <citation type="submission" date="2022-12" db="EMBL/GenBank/DDBJ databases">
        <authorList>
            <person name="Petersen C."/>
        </authorList>
    </citation>
    <scope>NUCLEOTIDE SEQUENCE</scope>
    <source>
        <strain evidence="1">IBT 29495</strain>
    </source>
</reference>
<evidence type="ECO:0000313" key="2">
    <source>
        <dbReference type="Proteomes" id="UP001149954"/>
    </source>
</evidence>
<dbReference type="GO" id="GO:0004386">
    <property type="term" value="F:helicase activity"/>
    <property type="evidence" value="ECO:0007669"/>
    <property type="project" value="UniProtKB-KW"/>
</dbReference>
<name>A0A9X0C0T1_9EURO</name>
<keyword evidence="1" id="KW-0347">Helicase</keyword>
<dbReference type="AlphaFoldDB" id="A0A9X0C0T1"/>
<protein>
    <submittedName>
        <fullName evidence="1">Helicase C-terminal</fullName>
    </submittedName>
</protein>
<accession>A0A9X0C0T1</accession>
<comment type="caution">
    <text evidence="1">The sequence shown here is derived from an EMBL/GenBank/DDBJ whole genome shotgun (WGS) entry which is preliminary data.</text>
</comment>
<dbReference type="EMBL" id="JAPWDS010000006">
    <property type="protein sequence ID" value="KAJ5493792.1"/>
    <property type="molecule type" value="Genomic_DNA"/>
</dbReference>
<keyword evidence="2" id="KW-1185">Reference proteome</keyword>
<keyword evidence="1" id="KW-0067">ATP-binding</keyword>
<keyword evidence="1" id="KW-0378">Hydrolase</keyword>
<proteinExistence type="predicted"/>
<sequence length="276" mass="31779">MAWRLMGLVKSCNDYNKFDAKENDTRNAAARVEFIQHFDVKLPQDTFEVRIPEFGFWHDRKETALEAYNRAWEILRYFGDLLPLQQSGTDTKLSQKFQNWGKRMASMKCMDQGLAVQQCNLPPWMQKPKDPIDPVFNIRLGQTGEDNKLHDVELKVCWDDEREFEDSGDVEHLLKTAKKNKISIPPLQAIMPENPLGFSTGEIYSVCIQRSRGSSLTLSKGDMVPLEGKFKTMKFLTVKAKLTPREAGQHEVIHLRGALKTQIPVPVRLVYCNFLF</sequence>
<dbReference type="OrthoDB" id="3801254at2759"/>
<dbReference type="Proteomes" id="UP001149954">
    <property type="component" value="Unassembled WGS sequence"/>
</dbReference>